<keyword evidence="2" id="KW-1133">Transmembrane helix</keyword>
<sequence>MSQDKPFSRKAFINKPDLTGARWWQDELQADPDPFNRRNALKSMLWIGGGVLSAGLLAGLVLTVGDSDDPGMQSAVDALELQREEGWDVGAMNKVLHFPGAVSQDARGQTPDGTTLRSLSSRLAPTQAELKPYYVPTLFQAATDPNNAALLTQVRPVDTPEMDAAFDKARALLSLFQEASSPRDIALVVDLPGPQAVAFAAALAELFEPVFLFDNWPHPAGVVPSHLVLGAALFYAPLLAESAPVRPRSAPPLFVVDSQRLNPYTDDPNTFDNRYVARLPSAERLKALGVKHVLYINDQAGPELQEADDLNEDIVAYQAAGVDTKLLSLHDFSRASSEDLAALASGPFAAPSQSAAVAPPVRTGVPLIFFYGGSYLSHPAFWGSYGWYSTPRSAYAMPPVRPLSRGADFAPKLRPTVFSSRAVGGAVSGVGKQKPSGFGRVSSSSSYHPSAPSYTGGRSGSFGRGVSFGA</sequence>
<protein>
    <submittedName>
        <fullName evidence="3">Uncharacterized protein</fullName>
    </submittedName>
</protein>
<keyword evidence="2" id="KW-0812">Transmembrane</keyword>
<accession>A0A2L0EVV5</accession>
<proteinExistence type="predicted"/>
<dbReference type="EMBL" id="CP012673">
    <property type="protein sequence ID" value="AUX43437.1"/>
    <property type="molecule type" value="Genomic_DNA"/>
</dbReference>
<feature type="compositionally biased region" description="Low complexity" evidence="1">
    <location>
        <begin position="442"/>
        <end position="456"/>
    </location>
</feature>
<evidence type="ECO:0000313" key="4">
    <source>
        <dbReference type="Proteomes" id="UP000238348"/>
    </source>
</evidence>
<evidence type="ECO:0000256" key="2">
    <source>
        <dbReference type="SAM" id="Phobius"/>
    </source>
</evidence>
<feature type="region of interest" description="Disordered" evidence="1">
    <location>
        <begin position="429"/>
        <end position="458"/>
    </location>
</feature>
<feature type="transmembrane region" description="Helical" evidence="2">
    <location>
        <begin position="44"/>
        <end position="65"/>
    </location>
</feature>
<evidence type="ECO:0000256" key="1">
    <source>
        <dbReference type="SAM" id="MobiDB-lite"/>
    </source>
</evidence>
<dbReference type="AlphaFoldDB" id="A0A2L0EVV5"/>
<reference evidence="3 4" key="1">
    <citation type="submission" date="2015-09" db="EMBL/GenBank/DDBJ databases">
        <title>Sorangium comparison.</title>
        <authorList>
            <person name="Zaburannyi N."/>
            <person name="Bunk B."/>
            <person name="Overmann J."/>
            <person name="Mueller R."/>
        </authorList>
    </citation>
    <scope>NUCLEOTIDE SEQUENCE [LARGE SCALE GENOMIC DNA]</scope>
    <source>
        <strain evidence="3 4">So ce26</strain>
    </source>
</reference>
<organism evidence="3 4">
    <name type="scientific">Sorangium cellulosum</name>
    <name type="common">Polyangium cellulosum</name>
    <dbReference type="NCBI Taxonomy" id="56"/>
    <lineage>
        <taxon>Bacteria</taxon>
        <taxon>Pseudomonadati</taxon>
        <taxon>Myxococcota</taxon>
        <taxon>Polyangia</taxon>
        <taxon>Polyangiales</taxon>
        <taxon>Polyangiaceae</taxon>
        <taxon>Sorangium</taxon>
    </lineage>
</organism>
<dbReference type="Proteomes" id="UP000238348">
    <property type="component" value="Chromosome"/>
</dbReference>
<dbReference type="OrthoDB" id="5489778at2"/>
<evidence type="ECO:0000313" key="3">
    <source>
        <dbReference type="EMBL" id="AUX43437.1"/>
    </source>
</evidence>
<keyword evidence="2" id="KW-0472">Membrane</keyword>
<name>A0A2L0EVV5_SORCE</name>
<dbReference type="RefSeq" id="WP_104982114.1">
    <property type="nucleotide sequence ID" value="NZ_CP012673.1"/>
</dbReference>
<gene>
    <name evidence="3" type="ORF">SOCE26_048850</name>
</gene>